<proteinExistence type="predicted"/>
<dbReference type="Proteomes" id="UP001058273">
    <property type="component" value="Chromosome"/>
</dbReference>
<dbReference type="Pfam" id="PF00149">
    <property type="entry name" value="Metallophos"/>
    <property type="match status" value="1"/>
</dbReference>
<protein>
    <submittedName>
        <fullName evidence="2">3',5'-cyclic adenosine monophosphate phosphodiesterase CpdA</fullName>
        <ecNumber evidence="2">3.1.4.53</ecNumber>
    </submittedName>
</protein>
<gene>
    <name evidence="2" type="primary">cpdA</name>
    <name evidence="2" type="ORF">G314FT_12270</name>
</gene>
<keyword evidence="2" id="KW-0378">Hydrolase</keyword>
<dbReference type="SUPFAM" id="SSF56300">
    <property type="entry name" value="Metallo-dependent phosphatases"/>
    <property type="match status" value="1"/>
</dbReference>
<evidence type="ECO:0000313" key="2">
    <source>
        <dbReference type="EMBL" id="UUV99068.1"/>
    </source>
</evidence>
<reference evidence="2" key="2">
    <citation type="submission" date="2022-08" db="EMBL/GenBank/DDBJ databases">
        <authorList>
            <person name="Poehlein A."/>
            <person name="Guzman J."/>
            <person name="Daniel R."/>
            <person name="Vilcinskas A."/>
        </authorList>
    </citation>
    <scope>NUCLEOTIDE SEQUENCE</scope>
    <source>
        <strain evidence="2">G314FT</strain>
    </source>
</reference>
<dbReference type="EMBL" id="CP102451">
    <property type="protein sequence ID" value="UUV99068.1"/>
    <property type="molecule type" value="Genomic_DNA"/>
</dbReference>
<accession>A0ABY5P0A9</accession>
<keyword evidence="3" id="KW-1185">Reference proteome</keyword>
<evidence type="ECO:0000259" key="1">
    <source>
        <dbReference type="Pfam" id="PF00149"/>
    </source>
</evidence>
<dbReference type="InterPro" id="IPR029052">
    <property type="entry name" value="Metallo-depent_PP-like"/>
</dbReference>
<dbReference type="GO" id="GO:0004115">
    <property type="term" value="F:3',5'-cyclic-AMP phosphodiesterase activity"/>
    <property type="evidence" value="ECO:0007669"/>
    <property type="project" value="UniProtKB-EC"/>
</dbReference>
<feature type="domain" description="Calcineurin-like phosphoesterase" evidence="1">
    <location>
        <begin position="47"/>
        <end position="208"/>
    </location>
</feature>
<dbReference type="InterPro" id="IPR051158">
    <property type="entry name" value="Metallophosphoesterase_sf"/>
</dbReference>
<sequence>MTQVKKIVTGLLLTIPLLIIAEGIRENRQLDTESIIITSNRVNGDPIKIAHLSDLQFPRLRVSQTQLFNELEKEQPDVVFLTGDTIDRTESVETTEFFDFLTTLTSRYKTYVINGNHEETNPNYSLWRQKIKSSDAIYLENDVTNLAINNNTFNLVGLSNRHTSLSGQDMAKINTNQDTLVLAHHPELFDEYINSFNSPLAIFSGHAHGGQWRLPKTDGLLSPDQGVLPKLTNGLYIKNDSNLIVSRGLANSKFPIRLNNYPHLIFTTIKQA</sequence>
<dbReference type="PANTHER" id="PTHR31302">
    <property type="entry name" value="TRANSMEMBRANE PROTEIN WITH METALLOPHOSPHOESTERASE DOMAIN-RELATED"/>
    <property type="match status" value="1"/>
</dbReference>
<organism evidence="2 3">
    <name type="scientific">Vagococcus luciliae</name>
    <dbReference type="NCBI Taxonomy" id="2920380"/>
    <lineage>
        <taxon>Bacteria</taxon>
        <taxon>Bacillati</taxon>
        <taxon>Bacillota</taxon>
        <taxon>Bacilli</taxon>
        <taxon>Lactobacillales</taxon>
        <taxon>Enterococcaceae</taxon>
        <taxon>Vagococcus</taxon>
    </lineage>
</organism>
<dbReference type="RefSeq" id="WP_257699508.1">
    <property type="nucleotide sequence ID" value="NZ_CP102451.1"/>
</dbReference>
<dbReference type="InterPro" id="IPR004843">
    <property type="entry name" value="Calcineurin-like_PHP"/>
</dbReference>
<dbReference type="Gene3D" id="3.60.21.10">
    <property type="match status" value="1"/>
</dbReference>
<dbReference type="EC" id="3.1.4.53" evidence="2"/>
<reference evidence="2" key="1">
    <citation type="submission" date="2022-08" db="EMBL/GenBank/DDBJ databases">
        <title>Genome sequence of Vagococcus luciliae DSM 112651.</title>
        <authorList>
            <person name="Juan G."/>
            <person name="Anja P."/>
            <person name="Rolf D."/>
            <person name="Kampfer P."/>
            <person name="Vilcinskas A."/>
        </authorList>
    </citation>
    <scope>NUCLEOTIDE SEQUENCE</scope>
    <source>
        <strain evidence="2">G314FT</strain>
    </source>
</reference>
<dbReference type="PANTHER" id="PTHR31302:SF0">
    <property type="entry name" value="TRANSMEMBRANE PROTEIN WITH METALLOPHOSPHOESTERASE DOMAIN"/>
    <property type="match status" value="1"/>
</dbReference>
<name>A0ABY5P0A9_9ENTE</name>
<evidence type="ECO:0000313" key="3">
    <source>
        <dbReference type="Proteomes" id="UP001058273"/>
    </source>
</evidence>